<dbReference type="EMBL" id="LAZR01001626">
    <property type="protein sequence ID" value="KKN41756.1"/>
    <property type="molecule type" value="Genomic_DNA"/>
</dbReference>
<sequence>MNIIEFRQKYPQYKDKTDDELSRAVHAKHYADKDYNDFAKRFNAVPESGFRGAGATGTWTEPGTTKSRFQKAGIPMASMMPEPGPRMQRVGQAAKEVIAAPVRSIESMLAGGIGGLIRMAGEKAQVGPRVAENVTRLGRLTGKLPGDAVSVEGLIRKHGLNKPYAFYDRKMKQLAESGKKIQDFWDEQANKGWEAPNPDIVEARWRDRPVSKSISAISSGITSIGVVVGTTALTKSTSAGLALLASSEAGSMYGRLRDKKVPIDVASKLSLLAGAWTMATEKIGFDKLLKPGAKTAINFFKKGGWEGLQEVVEGMGHNLLEYFGYDYRKPSDIPTAIKAAFDHIMDNFMDNLVGGMGAGGAVSLVTSRSTKDQTTPLVKKDGVKINGIRVKPTAIPESEITLDKYTGTIEANLPPVKKGDLRLYRGFSGEAREEGGTYYTPFLQHAFQYAKYRKSEYGGKGGLTYIDAPHDTANKFASTRINEEYLGLENVALEYVFPQLAQKAETLTGAAIRLKSGETLTGTTHADILRDVQASGRTITNEEFDIPDGSGFVTSEGRFVSPQEGWAIAETADQLKLEGEDAMAQEFIDRKYLIAEGVEFDSPLAVKPPTVEELTGKKTEDIKPTMETEQPAEIPKGIMAREPYKLKKGEQPITDDHRKALRDNGYSIEQILRLSPKEAKAVAAGHTLDIKPDGSRVTPATLVVDQLKTLPRTQPTEGERRRMSSLMKAYTAAREKVSNYILNQDIMLKFSEMLDGYNPDGPIRKFIFDPIKRANVKARDNITKVMDGFADTFREQGIDFGGMITNTRTDVVAGFPLTDTERIGIYLLSKNENGRRRAESWFDEEGIDNAKAVDLVVESVLASDKETTVAATVEAYRDVMSPRFFDAATEMGFKDVKREENYLMLLTEDQDEVSQSPIIEQLASFAGGKVKTPGERSVKERTGTAARAKIDLADIFPEMVRAMERFIEVGPIAAKVGRSMDNPAFKSALNNATRGQGYKVMRSWLEDSTRGSVERESGYWSKWIKNRRRNAVPYLLGYKMATVVPKQAISTANTIAKRPALGPAIIKRLLAYGDMTLLGNFKRDKARVFELSAMMRNRDWHRDLTRLYDKKDTAKLFKGKRLSPLSMAPTIYVDSATVTASWLAAYEQALVDLNGDSKASVKYADDLITEGHPMGNVEDMAGFFRGGTLEKLVTTFMNQPNKNWNFMRHEIYNKMVQGKISKQVAMQRFVVGQIMPAIVLGTITRGRLPESVEEVAKDIASFMLGGLVFFGRWVYNVVTGDWDPIKSAFSTVPFKALEEAGRTIGSAKRGDVQKTIEHAVGTYGAFTGKIPQQIITTTGGMIDLTQGETDDYKRLIYSKYMLKRNKPKSDTVRQKPTSRRPTVRRSR</sequence>
<name>A0A0F9SXZ8_9ZZZZ</name>
<evidence type="ECO:0000313" key="2">
    <source>
        <dbReference type="EMBL" id="KKN41756.1"/>
    </source>
</evidence>
<proteinExistence type="predicted"/>
<comment type="caution">
    <text evidence="2">The sequence shown here is derived from an EMBL/GenBank/DDBJ whole genome shotgun (WGS) entry which is preliminary data.</text>
</comment>
<gene>
    <name evidence="2" type="ORF">LCGC14_0719970</name>
</gene>
<evidence type="ECO:0008006" key="3">
    <source>
        <dbReference type="Google" id="ProtNLM"/>
    </source>
</evidence>
<reference evidence="2" key="1">
    <citation type="journal article" date="2015" name="Nature">
        <title>Complex archaea that bridge the gap between prokaryotes and eukaryotes.</title>
        <authorList>
            <person name="Spang A."/>
            <person name="Saw J.H."/>
            <person name="Jorgensen S.L."/>
            <person name="Zaremba-Niedzwiedzka K."/>
            <person name="Martijn J."/>
            <person name="Lind A.E."/>
            <person name="van Eijk R."/>
            <person name="Schleper C."/>
            <person name="Guy L."/>
            <person name="Ettema T.J."/>
        </authorList>
    </citation>
    <scope>NUCLEOTIDE SEQUENCE</scope>
</reference>
<organism evidence="2">
    <name type="scientific">marine sediment metagenome</name>
    <dbReference type="NCBI Taxonomy" id="412755"/>
    <lineage>
        <taxon>unclassified sequences</taxon>
        <taxon>metagenomes</taxon>
        <taxon>ecological metagenomes</taxon>
    </lineage>
</organism>
<evidence type="ECO:0000256" key="1">
    <source>
        <dbReference type="SAM" id="MobiDB-lite"/>
    </source>
</evidence>
<feature type="region of interest" description="Disordered" evidence="1">
    <location>
        <begin position="1365"/>
        <end position="1387"/>
    </location>
</feature>
<accession>A0A0F9SXZ8</accession>
<protein>
    <recommendedName>
        <fullName evidence="3">Large polyvalent protein associated domain-containing protein</fullName>
    </recommendedName>
</protein>
<feature type="compositionally biased region" description="Basic residues" evidence="1">
    <location>
        <begin position="1376"/>
        <end position="1387"/>
    </location>
</feature>